<dbReference type="GO" id="GO:0016740">
    <property type="term" value="F:transferase activity"/>
    <property type="evidence" value="ECO:0007669"/>
    <property type="project" value="UniProtKB-KW"/>
</dbReference>
<reference evidence="1 2" key="1">
    <citation type="submission" date="2018-10" db="EMBL/GenBank/DDBJ databases">
        <title>Phylogenomics of Brevibacillus.</title>
        <authorList>
            <person name="Dunlap C."/>
        </authorList>
    </citation>
    <scope>NUCLEOTIDE SEQUENCE [LARGE SCALE GENOMIC DNA]</scope>
    <source>
        <strain evidence="1 2">DSM 100115</strain>
    </source>
</reference>
<dbReference type="Pfam" id="PF01885">
    <property type="entry name" value="PTS_2-RNA"/>
    <property type="match status" value="1"/>
</dbReference>
<dbReference type="InterPro" id="IPR042081">
    <property type="entry name" value="RNA_2'-PTrans_C"/>
</dbReference>
<dbReference type="RefSeq" id="WP_122905827.1">
    <property type="nucleotide sequence ID" value="NZ_RHHS01000039.1"/>
</dbReference>
<dbReference type="OrthoDB" id="4537997at2"/>
<evidence type="ECO:0000313" key="1">
    <source>
        <dbReference type="EMBL" id="RNB54686.1"/>
    </source>
</evidence>
<name>A0A3M8AU31_9BACL</name>
<accession>A0A3M8AU31</accession>
<dbReference type="Gene3D" id="3.20.170.30">
    <property type="match status" value="1"/>
</dbReference>
<dbReference type="Proteomes" id="UP000268829">
    <property type="component" value="Unassembled WGS sequence"/>
</dbReference>
<keyword evidence="2" id="KW-1185">Reference proteome</keyword>
<gene>
    <name evidence="1" type="ORF">EDM57_16750</name>
</gene>
<dbReference type="InterPro" id="IPR002745">
    <property type="entry name" value="Ptrans_KptA/Tpt1"/>
</dbReference>
<comment type="caution">
    <text evidence="1">The sequence shown here is derived from an EMBL/GenBank/DDBJ whole genome shotgun (WGS) entry which is preliminary data.</text>
</comment>
<organism evidence="1 2">
    <name type="scientific">Brevibacillus gelatini</name>
    <dbReference type="NCBI Taxonomy" id="1655277"/>
    <lineage>
        <taxon>Bacteria</taxon>
        <taxon>Bacillati</taxon>
        <taxon>Bacillota</taxon>
        <taxon>Bacilli</taxon>
        <taxon>Bacillales</taxon>
        <taxon>Paenibacillaceae</taxon>
        <taxon>Brevibacillus</taxon>
    </lineage>
</organism>
<dbReference type="AlphaFoldDB" id="A0A3M8AU31"/>
<keyword evidence="1" id="KW-0808">Transferase</keyword>
<evidence type="ECO:0000313" key="2">
    <source>
        <dbReference type="Proteomes" id="UP000268829"/>
    </source>
</evidence>
<dbReference type="SUPFAM" id="SSF56399">
    <property type="entry name" value="ADP-ribosylation"/>
    <property type="match status" value="1"/>
</dbReference>
<dbReference type="InterPro" id="IPR042080">
    <property type="entry name" value="RNA_2'-PTrans_N"/>
</dbReference>
<dbReference type="EMBL" id="RHHS01000039">
    <property type="protein sequence ID" value="RNB54686.1"/>
    <property type="molecule type" value="Genomic_DNA"/>
</dbReference>
<protein>
    <submittedName>
        <fullName evidence="1">RNA 2'-phosphotransferase</fullName>
    </submittedName>
</protein>
<proteinExistence type="predicted"/>
<sequence>MLAQHEELQLRKRLLSILRQKNEHVQLYFDTYGFTPTGPLLAYLRSIKGWANLRRADLWQVVENDPERQIEWDGGELIRATYGFAPSQTATRLTEVEPPEHLYYGTHAKLVQQTLAGGLLPIASELVQLASRTEDIGMPEDTLCLLTVQAALARAAGIRFFQGSGAFWFSEAIPAAFVAE</sequence>
<dbReference type="Gene3D" id="1.10.10.970">
    <property type="entry name" value="RNA 2'-phosphotransferase, Tpt1/KptA family, N-terminal domain"/>
    <property type="match status" value="1"/>
</dbReference>